<reference evidence="3" key="1">
    <citation type="journal article" date="2019" name="ISME J.">
        <title>Evolution in action: habitat transition from sediment to the pelagial leads to genome streamlining in Methylophilaceae.</title>
        <authorList>
            <person name="Salcher M."/>
            <person name="Schaefle D."/>
            <person name="Kaspar M."/>
            <person name="Neuenschwander S.M."/>
            <person name="Ghai R."/>
        </authorList>
    </citation>
    <scope>NUCLEOTIDE SEQUENCE [LARGE SCALE GENOMIC DNA]</scope>
    <source>
        <strain evidence="3">MMS-M-51</strain>
    </source>
</reference>
<evidence type="ECO:0000313" key="3">
    <source>
        <dbReference type="Proteomes" id="UP000311008"/>
    </source>
</evidence>
<evidence type="ECO:0000256" key="1">
    <source>
        <dbReference type="SAM" id="SignalP"/>
    </source>
</evidence>
<dbReference type="EMBL" id="CP040946">
    <property type="protein sequence ID" value="QDC43543.1"/>
    <property type="molecule type" value="Genomic_DNA"/>
</dbReference>
<name>A0A5B8CQL2_9PROT</name>
<gene>
    <name evidence="2" type="ORF">FIU01_02680</name>
</gene>
<dbReference type="OrthoDB" id="8536866at2"/>
<protein>
    <submittedName>
        <fullName evidence="2">Copper uptake system-associated protein</fullName>
    </submittedName>
</protein>
<proteinExistence type="predicted"/>
<feature type="signal peptide" evidence="1">
    <location>
        <begin position="1"/>
        <end position="24"/>
    </location>
</feature>
<keyword evidence="3" id="KW-1185">Reference proteome</keyword>
<feature type="chain" id="PRO_5023142674" evidence="1">
    <location>
        <begin position="25"/>
        <end position="159"/>
    </location>
</feature>
<organism evidence="2 3">
    <name type="scientific">Methylophilus medardicus</name>
    <dbReference type="NCBI Taxonomy" id="2588534"/>
    <lineage>
        <taxon>Bacteria</taxon>
        <taxon>Pseudomonadati</taxon>
        <taxon>Pseudomonadota</taxon>
        <taxon>Betaproteobacteria</taxon>
        <taxon>Nitrosomonadales</taxon>
        <taxon>Methylophilaceae</taxon>
        <taxon>Methylophilus</taxon>
    </lineage>
</organism>
<dbReference type="NCBIfam" id="NF033672">
    <property type="entry name" value="mbn_chaper_assoc"/>
    <property type="match status" value="1"/>
</dbReference>
<accession>A0A5B8CQL2</accession>
<dbReference type="AlphaFoldDB" id="A0A5B8CQL2"/>
<dbReference type="Proteomes" id="UP000311008">
    <property type="component" value="Chromosome"/>
</dbReference>
<evidence type="ECO:0000313" key="2">
    <source>
        <dbReference type="EMBL" id="QDC43543.1"/>
    </source>
</evidence>
<keyword evidence="1" id="KW-0732">Signal</keyword>
<dbReference type="RefSeq" id="WP_140002705.1">
    <property type="nucleotide sequence ID" value="NZ_CP040946.1"/>
</dbReference>
<sequence>MKLTLSLLALCVPMATLHAHPSAAEDVQSVAAEMHETWDKPNLVLDLPVIVMHAGMAIADWVQAEKGGRALLKYHPAHQHWHTLLCGGAELTAVKHLEAAGMSSADAQILSAKLQQAELETLTSAQRQRIDSFSGLVKFSKGKPVASSAHDMHGDTHGH</sequence>
<dbReference type="KEGG" id="mmec:FIU01_02680"/>